<proteinExistence type="predicted"/>
<dbReference type="AlphaFoldDB" id="A0A0P9GL56"/>
<reference evidence="2 3" key="1">
    <citation type="submission" date="2015-09" db="EMBL/GenBank/DDBJ databases">
        <title>Draft genome sequence of Alicyclobacillus ferrooxydans DSM 22381.</title>
        <authorList>
            <person name="Hemp J."/>
        </authorList>
    </citation>
    <scope>NUCLEOTIDE SEQUENCE [LARGE SCALE GENOMIC DNA]</scope>
    <source>
        <strain evidence="2 3">TC-34</strain>
    </source>
</reference>
<evidence type="ECO:0000313" key="2">
    <source>
        <dbReference type="EMBL" id="KPV40863.1"/>
    </source>
</evidence>
<dbReference type="PATRIC" id="fig|471514.4.peg.1803"/>
<dbReference type="InterPro" id="IPR046858">
    <property type="entry name" value="ChrB_N"/>
</dbReference>
<dbReference type="Proteomes" id="UP000050482">
    <property type="component" value="Unassembled WGS sequence"/>
</dbReference>
<evidence type="ECO:0000259" key="1">
    <source>
        <dbReference type="Pfam" id="PF20229"/>
    </source>
</evidence>
<feature type="domain" description="ChrB N-terminal" evidence="1">
    <location>
        <begin position="24"/>
        <end position="156"/>
    </location>
</feature>
<dbReference type="Pfam" id="PF20229">
    <property type="entry name" value="ChrB_N"/>
    <property type="match status" value="1"/>
</dbReference>
<comment type="caution">
    <text evidence="2">The sequence shown here is derived from an EMBL/GenBank/DDBJ whole genome shotgun (WGS) entry which is preliminary data.</text>
</comment>
<sequence length="160" mass="18383">MTLAEQIPWIVFSYKIASDTSTLRVRAWRILKRIGALSIQNSVCIVPKTSLTVRKLNQLKELVENAGGQTTWLDVTIVSSEQTEWLVEQFNQERAEEYMEVTEMCHGFMADTSVLESEARIALIEKSLRKIAARDYFECPERKPAESALFNVKGRFKNEH</sequence>
<evidence type="ECO:0000313" key="3">
    <source>
        <dbReference type="Proteomes" id="UP000050482"/>
    </source>
</evidence>
<dbReference type="EMBL" id="LJCO01000096">
    <property type="protein sequence ID" value="KPV40863.1"/>
    <property type="molecule type" value="Genomic_DNA"/>
</dbReference>
<name>A0A0P9GL56_9BACL</name>
<accession>A0A0P9GL56</accession>
<protein>
    <recommendedName>
        <fullName evidence="1">ChrB N-terminal domain-containing protein</fullName>
    </recommendedName>
</protein>
<organism evidence="2 3">
    <name type="scientific">Alicyclobacillus ferrooxydans</name>
    <dbReference type="NCBI Taxonomy" id="471514"/>
    <lineage>
        <taxon>Bacteria</taxon>
        <taxon>Bacillati</taxon>
        <taxon>Bacillota</taxon>
        <taxon>Bacilli</taxon>
        <taxon>Bacillales</taxon>
        <taxon>Alicyclobacillaceae</taxon>
        <taxon>Alicyclobacillus</taxon>
    </lineage>
</organism>
<gene>
    <name evidence="2" type="ORF">AN477_21485</name>
</gene>
<keyword evidence="3" id="KW-1185">Reference proteome</keyword>